<dbReference type="AlphaFoldDB" id="A0A6A5YLQ6"/>
<dbReference type="SUPFAM" id="SSF57997">
    <property type="entry name" value="Tropomyosin"/>
    <property type="match status" value="1"/>
</dbReference>
<evidence type="ECO:0000313" key="3">
    <source>
        <dbReference type="EMBL" id="KAF2108025.1"/>
    </source>
</evidence>
<feature type="region of interest" description="Disordered" evidence="2">
    <location>
        <begin position="134"/>
        <end position="160"/>
    </location>
</feature>
<feature type="coiled-coil region" evidence="1">
    <location>
        <begin position="289"/>
        <end position="365"/>
    </location>
</feature>
<reference evidence="3" key="1">
    <citation type="journal article" date="2020" name="Stud. Mycol.">
        <title>101 Dothideomycetes genomes: a test case for predicting lifestyles and emergence of pathogens.</title>
        <authorList>
            <person name="Haridas S."/>
            <person name="Albert R."/>
            <person name="Binder M."/>
            <person name="Bloem J."/>
            <person name="Labutti K."/>
            <person name="Salamov A."/>
            <person name="Andreopoulos B."/>
            <person name="Baker S."/>
            <person name="Barry K."/>
            <person name="Bills G."/>
            <person name="Bluhm B."/>
            <person name="Cannon C."/>
            <person name="Castanera R."/>
            <person name="Culley D."/>
            <person name="Daum C."/>
            <person name="Ezra D."/>
            <person name="Gonzalez J."/>
            <person name="Henrissat B."/>
            <person name="Kuo A."/>
            <person name="Liang C."/>
            <person name="Lipzen A."/>
            <person name="Lutzoni F."/>
            <person name="Magnuson J."/>
            <person name="Mondo S."/>
            <person name="Nolan M."/>
            <person name="Ohm R."/>
            <person name="Pangilinan J."/>
            <person name="Park H.-J."/>
            <person name="Ramirez L."/>
            <person name="Alfaro M."/>
            <person name="Sun H."/>
            <person name="Tritt A."/>
            <person name="Yoshinaga Y."/>
            <person name="Zwiers L.-H."/>
            <person name="Turgeon B."/>
            <person name="Goodwin S."/>
            <person name="Spatafora J."/>
            <person name="Crous P."/>
            <person name="Grigoriev I."/>
        </authorList>
    </citation>
    <scope>NUCLEOTIDE SEQUENCE</scope>
    <source>
        <strain evidence="3">CBS 627.86</strain>
    </source>
</reference>
<organism evidence="3 4">
    <name type="scientific">Lophiotrema nucula</name>
    <dbReference type="NCBI Taxonomy" id="690887"/>
    <lineage>
        <taxon>Eukaryota</taxon>
        <taxon>Fungi</taxon>
        <taxon>Dikarya</taxon>
        <taxon>Ascomycota</taxon>
        <taxon>Pezizomycotina</taxon>
        <taxon>Dothideomycetes</taxon>
        <taxon>Pleosporomycetidae</taxon>
        <taxon>Pleosporales</taxon>
        <taxon>Lophiotremataceae</taxon>
        <taxon>Lophiotrema</taxon>
    </lineage>
</organism>
<protein>
    <submittedName>
        <fullName evidence="3">Uncharacterized protein</fullName>
    </submittedName>
</protein>
<keyword evidence="1" id="KW-0175">Coiled coil</keyword>
<feature type="coiled-coil region" evidence="1">
    <location>
        <begin position="233"/>
        <end position="264"/>
    </location>
</feature>
<feature type="region of interest" description="Disordered" evidence="2">
    <location>
        <begin position="434"/>
        <end position="497"/>
    </location>
</feature>
<dbReference type="EMBL" id="ML977350">
    <property type="protein sequence ID" value="KAF2108025.1"/>
    <property type="molecule type" value="Genomic_DNA"/>
</dbReference>
<accession>A0A6A5YLQ6</accession>
<evidence type="ECO:0000256" key="1">
    <source>
        <dbReference type="SAM" id="Coils"/>
    </source>
</evidence>
<keyword evidence="4" id="KW-1185">Reference proteome</keyword>
<sequence length="497" mass="53998">MNVGPSDSSLVALLFCALGDPTVRYDVEYHLGILQDAVLSGRSLSAQESADFAELLSNMPQRMPSKEEAANIKDAMDTLLQSKPGGTPTQAQEHIVALTQSLLEYLRPIIRVLKDGDGPTSRLMKKFLTSTRSLTGEGPLGRDPPISHASEHFPTGNQYTRNGTVATGINPGGSILENASKVGASLAKSCELAANIRAEVRQMQDKCWTRKQEKSHGIESITRQGFGIYNHSKQELVEEIVQLRAELEETKQALNDTLTKERIAHLGADHSIHRAAALNQQPAGKTSNVSNLEAELKAAEASVQEKDNKLNATSEQLNKLQTKFNKLQDSLSTSNNNLKKASEEVKNLRENREQDAKEIFRLREEVLKKVGLILSSGFREDGSPLAGMKYHEELRMQGNDMSGATDFLTGVPWSPSTFPPPTPFRSTFNPDTDFTGGHNHPINSSGARKASQLGGGASAMGRADNLGRKAGLPASPITLVPTHNGPGRQARTKILKK</sequence>
<evidence type="ECO:0000313" key="4">
    <source>
        <dbReference type="Proteomes" id="UP000799770"/>
    </source>
</evidence>
<proteinExistence type="predicted"/>
<evidence type="ECO:0000256" key="2">
    <source>
        <dbReference type="SAM" id="MobiDB-lite"/>
    </source>
</evidence>
<gene>
    <name evidence="3" type="ORF">BDV96DRAFT_606014</name>
</gene>
<name>A0A6A5YLQ6_9PLEO</name>
<dbReference type="Proteomes" id="UP000799770">
    <property type="component" value="Unassembled WGS sequence"/>
</dbReference>